<dbReference type="KEGG" id="bomb:GT348_06165"/>
<evidence type="ECO:0000313" key="2">
    <source>
        <dbReference type="EMBL" id="QHI95881.1"/>
    </source>
</evidence>
<evidence type="ECO:0000313" key="3">
    <source>
        <dbReference type="Proteomes" id="UP000463975"/>
    </source>
</evidence>
<proteinExistence type="predicted"/>
<protein>
    <submittedName>
        <fullName evidence="2">Uncharacterized protein</fullName>
    </submittedName>
</protein>
<dbReference type="Proteomes" id="UP000463975">
    <property type="component" value="Chromosome"/>
</dbReference>
<gene>
    <name evidence="2" type="ORF">GT348_06165</name>
</gene>
<feature type="transmembrane region" description="Helical" evidence="1">
    <location>
        <begin position="29"/>
        <end position="47"/>
    </location>
</feature>
<name>A0A6P1NLZ4_9PROT</name>
<dbReference type="EMBL" id="CP047652">
    <property type="protein sequence ID" value="QHI95881.1"/>
    <property type="molecule type" value="Genomic_DNA"/>
</dbReference>
<evidence type="ECO:0000256" key="1">
    <source>
        <dbReference type="SAM" id="Phobius"/>
    </source>
</evidence>
<accession>A0A6P1NLZ4</accession>
<keyword evidence="1" id="KW-0472">Membrane</keyword>
<keyword evidence="1" id="KW-1133">Transmembrane helix</keyword>
<dbReference type="AlphaFoldDB" id="A0A6P1NLZ4"/>
<organism evidence="2 3">
    <name type="scientific">Aristophania vespae</name>
    <dbReference type="NCBI Taxonomy" id="2697033"/>
    <lineage>
        <taxon>Bacteria</taxon>
        <taxon>Pseudomonadati</taxon>
        <taxon>Pseudomonadota</taxon>
        <taxon>Alphaproteobacteria</taxon>
        <taxon>Acetobacterales</taxon>
        <taxon>Acetobacteraceae</taxon>
        <taxon>Aristophania</taxon>
    </lineage>
</organism>
<dbReference type="RefSeq" id="WP_160618956.1">
    <property type="nucleotide sequence ID" value="NZ_CP047652.1"/>
</dbReference>
<sequence>MSTCVKDKLCPLTGQAQCLVKDLVNDHSWLWTIAAGIVGILMGRHCCCKKRKKC</sequence>
<reference evidence="2 3" key="1">
    <citation type="submission" date="2020-01" db="EMBL/GenBank/DDBJ databases">
        <title>Genome sequencing of strain KACC 21507.</title>
        <authorList>
            <person name="Heo J."/>
            <person name="Kim S.-J."/>
            <person name="Kim J.-S."/>
            <person name="Hong S.-B."/>
            <person name="Kwon S.-W."/>
        </authorList>
    </citation>
    <scope>NUCLEOTIDE SEQUENCE [LARGE SCALE GENOMIC DNA]</scope>
    <source>
        <strain evidence="2 3">KACC 21507</strain>
    </source>
</reference>
<keyword evidence="1" id="KW-0812">Transmembrane</keyword>
<keyword evidence="3" id="KW-1185">Reference proteome</keyword>